<accession>A0ABC9XZQ2</accession>
<reference evidence="1 2" key="1">
    <citation type="submission" date="2024-06" db="EMBL/GenBank/DDBJ databases">
        <title>The draft genome of Grus japonensis, version 3.</title>
        <authorList>
            <person name="Nabeshima K."/>
            <person name="Suzuki S."/>
            <person name="Onuma M."/>
        </authorList>
    </citation>
    <scope>NUCLEOTIDE SEQUENCE [LARGE SCALE GENOMIC DNA]</scope>
    <source>
        <strain evidence="1 2">451A</strain>
    </source>
</reference>
<dbReference type="PANTHER" id="PTHR33332">
    <property type="entry name" value="REVERSE TRANSCRIPTASE DOMAIN-CONTAINING PROTEIN"/>
    <property type="match status" value="1"/>
</dbReference>
<evidence type="ECO:0000313" key="2">
    <source>
        <dbReference type="Proteomes" id="UP001623348"/>
    </source>
</evidence>
<keyword evidence="2" id="KW-1185">Reference proteome</keyword>
<evidence type="ECO:0000313" key="1">
    <source>
        <dbReference type="EMBL" id="GAB0203188.1"/>
    </source>
</evidence>
<proteinExistence type="predicted"/>
<dbReference type="EMBL" id="BAAFJT010000040">
    <property type="protein sequence ID" value="GAB0203188.1"/>
    <property type="molecule type" value="Genomic_DNA"/>
</dbReference>
<gene>
    <name evidence="1" type="ORF">GRJ2_002784400</name>
</gene>
<organism evidence="1 2">
    <name type="scientific">Grus japonensis</name>
    <name type="common">Japanese crane</name>
    <name type="synonym">Red-crowned crane</name>
    <dbReference type="NCBI Taxonomy" id="30415"/>
    <lineage>
        <taxon>Eukaryota</taxon>
        <taxon>Metazoa</taxon>
        <taxon>Chordata</taxon>
        <taxon>Craniata</taxon>
        <taxon>Vertebrata</taxon>
        <taxon>Euteleostomi</taxon>
        <taxon>Archelosauria</taxon>
        <taxon>Archosauria</taxon>
        <taxon>Dinosauria</taxon>
        <taxon>Saurischia</taxon>
        <taxon>Theropoda</taxon>
        <taxon>Coelurosauria</taxon>
        <taxon>Aves</taxon>
        <taxon>Neognathae</taxon>
        <taxon>Neoaves</taxon>
        <taxon>Gruiformes</taxon>
        <taxon>Gruidae</taxon>
        <taxon>Grus</taxon>
    </lineage>
</organism>
<name>A0ABC9XZQ2_GRUJA</name>
<dbReference type="Proteomes" id="UP001623348">
    <property type="component" value="Unassembled WGS sequence"/>
</dbReference>
<dbReference type="AlphaFoldDB" id="A0ABC9XZQ2"/>
<comment type="caution">
    <text evidence="1">The sequence shown here is derived from an EMBL/GenBank/DDBJ whole genome shotgun (WGS) entry which is preliminary data.</text>
</comment>
<sequence length="172" mass="19884">MTSRSREVILPLYSALVRSHLEYCVQLWGPQFKKDMELLERVQRRATKMIRGLEKVKHGKMQPVKKTTEKLSKQLGIRKAKALIELNLARDIKDNKKSFYRYVSDKRKMRENVAPLRIQKGDLVTQDMEKAEVLSECFASVFTGKCSSHTAQVTEGKGRDWENEELPTVGED</sequence>
<protein>
    <submittedName>
        <fullName evidence="1">Uncharacterized protein</fullName>
    </submittedName>
</protein>